<dbReference type="GO" id="GO:0004674">
    <property type="term" value="F:protein serine/threonine kinase activity"/>
    <property type="evidence" value="ECO:0007669"/>
    <property type="project" value="UniProtKB-KW"/>
</dbReference>
<evidence type="ECO:0000313" key="7">
    <source>
        <dbReference type="Proteomes" id="UP001634007"/>
    </source>
</evidence>
<evidence type="ECO:0000256" key="1">
    <source>
        <dbReference type="ARBA" id="ARBA00022527"/>
    </source>
</evidence>
<comment type="caution">
    <text evidence="6">The sequence shown here is derived from an EMBL/GenBank/DDBJ whole genome shotgun (WGS) entry which is preliminary data.</text>
</comment>
<gene>
    <name evidence="6" type="ORF">ACJRO7_000750</name>
</gene>
<dbReference type="Gene3D" id="1.10.510.10">
    <property type="entry name" value="Transferase(Phosphotransferase) domain 1"/>
    <property type="match status" value="1"/>
</dbReference>
<dbReference type="PANTHER" id="PTHR43895">
    <property type="entry name" value="CALCIUM/CALMODULIN-DEPENDENT PROTEIN KINASE KINASE-RELATED"/>
    <property type="match status" value="1"/>
</dbReference>
<dbReference type="SUPFAM" id="SSF56112">
    <property type="entry name" value="Protein kinase-like (PK-like)"/>
    <property type="match status" value="1"/>
</dbReference>
<organism evidence="6 7">
    <name type="scientific">Eucalyptus globulus</name>
    <name type="common">Tasmanian blue gum</name>
    <dbReference type="NCBI Taxonomy" id="34317"/>
    <lineage>
        <taxon>Eukaryota</taxon>
        <taxon>Viridiplantae</taxon>
        <taxon>Streptophyta</taxon>
        <taxon>Embryophyta</taxon>
        <taxon>Tracheophyta</taxon>
        <taxon>Spermatophyta</taxon>
        <taxon>Magnoliopsida</taxon>
        <taxon>eudicotyledons</taxon>
        <taxon>Gunneridae</taxon>
        <taxon>Pentapetalae</taxon>
        <taxon>rosids</taxon>
        <taxon>malvids</taxon>
        <taxon>Myrtales</taxon>
        <taxon>Myrtaceae</taxon>
        <taxon>Myrtoideae</taxon>
        <taxon>Eucalypteae</taxon>
        <taxon>Eucalyptus</taxon>
    </lineage>
</organism>
<dbReference type="PANTHER" id="PTHR43895:SF28">
    <property type="entry name" value="CBL-INTERACTING SERINE_THREONINE-PROTEIN KINASE 15"/>
    <property type="match status" value="1"/>
</dbReference>
<reference evidence="6 7" key="1">
    <citation type="submission" date="2024-11" db="EMBL/GenBank/DDBJ databases">
        <title>Chromosome-level genome assembly of Eucalyptus globulus Labill. provides insights into its genome evolution.</title>
        <authorList>
            <person name="Li X."/>
        </authorList>
    </citation>
    <scope>NUCLEOTIDE SEQUENCE [LARGE SCALE GENOMIC DNA]</scope>
    <source>
        <strain evidence="6">CL2024</strain>
        <tissue evidence="6">Fresh tender leaves</tissue>
    </source>
</reference>
<dbReference type="AlphaFoldDB" id="A0ABD3LSB0"/>
<name>A0ABD3LSB0_EUCGL</name>
<proteinExistence type="predicted"/>
<keyword evidence="3" id="KW-0547">Nucleotide-binding</keyword>
<keyword evidence="7" id="KW-1185">Reference proteome</keyword>
<keyword evidence="4" id="KW-0418">Kinase</keyword>
<dbReference type="GO" id="GO:0005524">
    <property type="term" value="F:ATP binding"/>
    <property type="evidence" value="ECO:0007669"/>
    <property type="project" value="UniProtKB-KW"/>
</dbReference>
<dbReference type="InterPro" id="IPR011009">
    <property type="entry name" value="Kinase-like_dom_sf"/>
</dbReference>
<evidence type="ECO:0000256" key="2">
    <source>
        <dbReference type="ARBA" id="ARBA00022679"/>
    </source>
</evidence>
<protein>
    <recommendedName>
        <fullName evidence="8">Protein kinase domain-containing protein</fullName>
    </recommendedName>
</protein>
<keyword evidence="1" id="KW-0723">Serine/threonine-protein kinase</keyword>
<evidence type="ECO:0008006" key="8">
    <source>
        <dbReference type="Google" id="ProtNLM"/>
    </source>
</evidence>
<evidence type="ECO:0000256" key="4">
    <source>
        <dbReference type="ARBA" id="ARBA00022777"/>
    </source>
</evidence>
<evidence type="ECO:0000313" key="6">
    <source>
        <dbReference type="EMBL" id="KAL3753404.1"/>
    </source>
</evidence>
<sequence>MENAKGRQLFNKVTRGKLKEAVARRHFRQLIAAVDCHSRGICCRALKPENLLSDENGKFERFRTFNGACSPYQKASRWVAPQLPGLQCCSGSDRSKGL</sequence>
<keyword evidence="2" id="KW-0808">Transferase</keyword>
<evidence type="ECO:0000256" key="5">
    <source>
        <dbReference type="ARBA" id="ARBA00022840"/>
    </source>
</evidence>
<evidence type="ECO:0000256" key="3">
    <source>
        <dbReference type="ARBA" id="ARBA00022741"/>
    </source>
</evidence>
<dbReference type="EMBL" id="JBJKBG010000001">
    <property type="protein sequence ID" value="KAL3753404.1"/>
    <property type="molecule type" value="Genomic_DNA"/>
</dbReference>
<keyword evidence="5" id="KW-0067">ATP-binding</keyword>
<accession>A0ABD3LSB0</accession>
<dbReference type="Proteomes" id="UP001634007">
    <property type="component" value="Unassembled WGS sequence"/>
</dbReference>